<evidence type="ECO:0000313" key="1">
    <source>
        <dbReference type="EMBL" id="KAL1263410.1"/>
    </source>
</evidence>
<dbReference type="Proteomes" id="UP001558613">
    <property type="component" value="Unassembled WGS sequence"/>
</dbReference>
<protein>
    <submittedName>
        <fullName evidence="1">Uncharacterized protein</fullName>
    </submittedName>
</protein>
<gene>
    <name evidence="1" type="ORF">QQF64_006149</name>
</gene>
<comment type="caution">
    <text evidence="1">The sequence shown here is derived from an EMBL/GenBank/DDBJ whole genome shotgun (WGS) entry which is preliminary data.</text>
</comment>
<sequence>MTGKLTKPFVSRLSLKNTFRPDTRSSVRLAGASLPSQGMYSSLADQPYEREPCSTGIIPALGRAASEHKMAAARGCMGMIESLSNPHCV</sequence>
<accession>A0ABR3MFM7</accession>
<keyword evidence="2" id="KW-1185">Reference proteome</keyword>
<name>A0ABR3MFM7_9TELE</name>
<evidence type="ECO:0000313" key="2">
    <source>
        <dbReference type="Proteomes" id="UP001558613"/>
    </source>
</evidence>
<reference evidence="1 2" key="1">
    <citation type="submission" date="2023-09" db="EMBL/GenBank/DDBJ databases">
        <authorList>
            <person name="Wang M."/>
        </authorList>
    </citation>
    <scope>NUCLEOTIDE SEQUENCE [LARGE SCALE GENOMIC DNA]</scope>
    <source>
        <strain evidence="1">GT-2023</strain>
        <tissue evidence="1">Liver</tissue>
    </source>
</reference>
<organism evidence="1 2">
    <name type="scientific">Cirrhinus molitorella</name>
    <name type="common">mud carp</name>
    <dbReference type="NCBI Taxonomy" id="172907"/>
    <lineage>
        <taxon>Eukaryota</taxon>
        <taxon>Metazoa</taxon>
        <taxon>Chordata</taxon>
        <taxon>Craniata</taxon>
        <taxon>Vertebrata</taxon>
        <taxon>Euteleostomi</taxon>
        <taxon>Actinopterygii</taxon>
        <taxon>Neopterygii</taxon>
        <taxon>Teleostei</taxon>
        <taxon>Ostariophysi</taxon>
        <taxon>Cypriniformes</taxon>
        <taxon>Cyprinidae</taxon>
        <taxon>Labeoninae</taxon>
        <taxon>Labeonini</taxon>
        <taxon>Cirrhinus</taxon>
    </lineage>
</organism>
<proteinExistence type="predicted"/>
<dbReference type="EMBL" id="JAYMGO010000013">
    <property type="protein sequence ID" value="KAL1263410.1"/>
    <property type="molecule type" value="Genomic_DNA"/>
</dbReference>